<dbReference type="EMBL" id="AM746676">
    <property type="protein sequence ID" value="CAN96635.1"/>
    <property type="molecule type" value="Genomic_DNA"/>
</dbReference>
<dbReference type="eggNOG" id="COG5276">
    <property type="taxonomic scope" value="Bacteria"/>
</dbReference>
<dbReference type="AlphaFoldDB" id="A9GKT3"/>
<evidence type="ECO:0000256" key="1">
    <source>
        <dbReference type="SAM" id="MobiDB-lite"/>
    </source>
</evidence>
<dbReference type="OrthoDB" id="5477399at2"/>
<reference evidence="3 4" key="1">
    <citation type="journal article" date="2007" name="Nat. Biotechnol.">
        <title>Complete genome sequence of the myxobacterium Sorangium cellulosum.</title>
        <authorList>
            <person name="Schneiker S."/>
            <person name="Perlova O."/>
            <person name="Kaiser O."/>
            <person name="Gerth K."/>
            <person name="Alici A."/>
            <person name="Altmeyer M.O."/>
            <person name="Bartels D."/>
            <person name="Bekel T."/>
            <person name="Beyer S."/>
            <person name="Bode E."/>
            <person name="Bode H.B."/>
            <person name="Bolten C.J."/>
            <person name="Choudhuri J.V."/>
            <person name="Doss S."/>
            <person name="Elnakady Y.A."/>
            <person name="Frank B."/>
            <person name="Gaigalat L."/>
            <person name="Goesmann A."/>
            <person name="Groeger C."/>
            <person name="Gross F."/>
            <person name="Jelsbak L."/>
            <person name="Jelsbak L."/>
            <person name="Kalinowski J."/>
            <person name="Kegler C."/>
            <person name="Knauber T."/>
            <person name="Konietzny S."/>
            <person name="Kopp M."/>
            <person name="Krause L."/>
            <person name="Krug D."/>
            <person name="Linke B."/>
            <person name="Mahmud T."/>
            <person name="Martinez-Arias R."/>
            <person name="McHardy A.C."/>
            <person name="Merai M."/>
            <person name="Meyer F."/>
            <person name="Mormann S."/>
            <person name="Munoz-Dorado J."/>
            <person name="Perez J."/>
            <person name="Pradella S."/>
            <person name="Rachid S."/>
            <person name="Raddatz G."/>
            <person name="Rosenau F."/>
            <person name="Rueckert C."/>
            <person name="Sasse F."/>
            <person name="Scharfe M."/>
            <person name="Schuster S.C."/>
            <person name="Suen G."/>
            <person name="Treuner-Lange A."/>
            <person name="Velicer G.J."/>
            <person name="Vorholter F.-J."/>
            <person name="Weissman K.J."/>
            <person name="Welch R.D."/>
            <person name="Wenzel S.C."/>
            <person name="Whitworth D.E."/>
            <person name="Wilhelm S."/>
            <person name="Wittmann C."/>
            <person name="Bloecker H."/>
            <person name="Puehler A."/>
            <person name="Mueller R."/>
        </authorList>
    </citation>
    <scope>NUCLEOTIDE SEQUENCE [LARGE SCALE GENOMIC DNA]</scope>
    <source>
        <strain evidence="4">So ce56</strain>
    </source>
</reference>
<accession>A9GKT3</accession>
<dbReference type="Proteomes" id="UP000002139">
    <property type="component" value="Chromosome"/>
</dbReference>
<feature type="chain" id="PRO_5002739098" description="Secreted protein" evidence="2">
    <location>
        <begin position="22"/>
        <end position="1006"/>
    </location>
</feature>
<evidence type="ECO:0000256" key="2">
    <source>
        <dbReference type="SAM" id="SignalP"/>
    </source>
</evidence>
<dbReference type="STRING" id="448385.sce6466"/>
<dbReference type="InterPro" id="IPR019198">
    <property type="entry name" value="Beta_propeller_containing"/>
</dbReference>
<organism evidence="3 4">
    <name type="scientific">Sorangium cellulosum (strain So ce56)</name>
    <name type="common">Polyangium cellulosum (strain So ce56)</name>
    <dbReference type="NCBI Taxonomy" id="448385"/>
    <lineage>
        <taxon>Bacteria</taxon>
        <taxon>Pseudomonadati</taxon>
        <taxon>Myxococcota</taxon>
        <taxon>Polyangia</taxon>
        <taxon>Polyangiales</taxon>
        <taxon>Polyangiaceae</taxon>
        <taxon>Sorangium</taxon>
    </lineage>
</organism>
<dbReference type="HOGENOM" id="CLU_298582_0_0_7"/>
<keyword evidence="2" id="KW-0732">Signal</keyword>
<dbReference type="InterPro" id="IPR013211">
    <property type="entry name" value="LVIVD"/>
</dbReference>
<dbReference type="KEGG" id="scl:sce6466"/>
<feature type="region of interest" description="Disordered" evidence="1">
    <location>
        <begin position="29"/>
        <end position="79"/>
    </location>
</feature>
<dbReference type="BioCyc" id="SCEL448385:SCE_RS33160-MONOMER"/>
<feature type="region of interest" description="Disordered" evidence="1">
    <location>
        <begin position="705"/>
        <end position="743"/>
    </location>
</feature>
<sequence>MTFLSRTYAGWLVLATAAASAGLTGCGNGSTGPSETGSTDFISDNPRAGGGRDTAEDGGSASAGTGGDGDPTAPPADGDAERAITEADIIQVKDGKLYALSQYSGLSIIDISRRDRLSLLGRYRASGIPFEMYLRDGIVYAMFSSWTQYIYDAATGEYSYEQSSHIEALDVSDPADIQQIGSFDLPGAISDSRIVGDVLYTVTFEDGGCWGCKQSRNTTITSLAVGAPAEIAVVDQLSYDDDPNDYGWQRSVSVTQDRMYIAGIEWDGTDEGHSTIQVVDISDPGGALVEGASVEAVGQIQSRWQMDEHEGVLRVVSQPGLWRTNALPGVQTFAVASSQELTPLGFTELTLPRPETLRSVRFDGDRAYAITAEQTDPLFTIDLSDPEHPAQLGELEMPGWVYHMEPRGDRLLALGFDNAATDGSLHVSLFDVSDLTKPTMLERVHFGGDWASFAEGQDRIHKAFTILDDLGTILVPYSGWDIDEAEGCGSYESGVQLVDFTADTLTKRGSAPARGQARRAFVHDTRLFAVSDQEVGTFNIDDRDAPVEAADLALATVVSNTVATGDLVVRMGADWWTQAAELEVVYAAEPGRAEPIGKLDLSTLASGSKSDCYGSGLISAQLFAHGQYAYLLWPSYADSTKTSLAVIDLTNPEAPRIASQRDLPFTGNALYYNGYYGRIVPTGAAVVQAGSTLVLRNVEDQYYYYEDGSGAPPPQPRDPSLEIIDLSNPSSPTHRSLPLPDGAGYTGLQLDGTTVLTSHWVPLQNDPSRTRFYVDRIDVADPSSAVVRTPVNVPGSLLAFDGASDRALTVDYETVEFEVAGYQECYSAFSYYAEFVPANQENYDGPGVCRGTRHTLKLLDVGSASARLRDEHSLDDGTRLDQVFVGDDRVFMYTSGYYAVGDAVGGGAYTSGILVASGLEGGSIDVATKELSSPEAGWPRAVDGTRLLLAGYNPPGLSVLDAADLDEMTLEMKGELSSYVSQVTISGDTALCALWYHGLEVVDLGD</sequence>
<dbReference type="Pfam" id="PF09826">
    <property type="entry name" value="Beta_propel"/>
    <property type="match status" value="2"/>
</dbReference>
<keyword evidence="4" id="KW-1185">Reference proteome</keyword>
<proteinExistence type="predicted"/>
<name>A9GKT3_SORC5</name>
<evidence type="ECO:0000313" key="4">
    <source>
        <dbReference type="Proteomes" id="UP000002139"/>
    </source>
</evidence>
<dbReference type="RefSeq" id="WP_012239084.1">
    <property type="nucleotide sequence ID" value="NC_010162.1"/>
</dbReference>
<evidence type="ECO:0008006" key="5">
    <source>
        <dbReference type="Google" id="ProtNLM"/>
    </source>
</evidence>
<feature type="compositionally biased region" description="Polar residues" evidence="1">
    <location>
        <begin position="31"/>
        <end position="42"/>
    </location>
</feature>
<protein>
    <recommendedName>
        <fullName evidence="5">Secreted protein</fullName>
    </recommendedName>
</protein>
<dbReference type="Pfam" id="PF08309">
    <property type="entry name" value="LVIVD"/>
    <property type="match status" value="1"/>
</dbReference>
<evidence type="ECO:0000313" key="3">
    <source>
        <dbReference type="EMBL" id="CAN96635.1"/>
    </source>
</evidence>
<gene>
    <name evidence="3" type="ordered locus">sce6466</name>
</gene>
<feature type="signal peptide" evidence="2">
    <location>
        <begin position="1"/>
        <end position="21"/>
    </location>
</feature>
<dbReference type="eggNOG" id="COG4880">
    <property type="taxonomic scope" value="Bacteria"/>
</dbReference>
<dbReference type="PROSITE" id="PS51257">
    <property type="entry name" value="PROKAR_LIPOPROTEIN"/>
    <property type="match status" value="1"/>
</dbReference>